<evidence type="ECO:0000313" key="2">
    <source>
        <dbReference type="Proteomes" id="UP000789831"/>
    </source>
</evidence>
<dbReference type="AlphaFoldDB" id="A0A9N9AW13"/>
<proteinExistence type="predicted"/>
<accession>A0A9N9AW13</accession>
<dbReference type="Proteomes" id="UP000789831">
    <property type="component" value="Unassembled WGS sequence"/>
</dbReference>
<evidence type="ECO:0000313" key="1">
    <source>
        <dbReference type="EMBL" id="CAG8542891.1"/>
    </source>
</evidence>
<sequence>MIIPFPNEVWINIVKQYFKISGLRETWLLRGISHDFQSFVVSAIYEEFKENFECFVKIFRWKKDVELCSRTFEYTNVSLLQPSTTSQNINNELYVILKPTHHTGKLIEEEETLLTQIRVHIYLYSEFTNGYGKTYISGKNLVLDSRIKYPRRMAFSFSNENNHVDVAPVDKAVVPVAESAEERKEFFEECNLCEIRIPLLMTFSSVACRLNFHF</sequence>
<name>A0A9N9AW13_9GLOM</name>
<reference evidence="1" key="1">
    <citation type="submission" date="2021-06" db="EMBL/GenBank/DDBJ databases">
        <authorList>
            <person name="Kallberg Y."/>
            <person name="Tangrot J."/>
            <person name="Rosling A."/>
        </authorList>
    </citation>
    <scope>NUCLEOTIDE SEQUENCE</scope>
    <source>
        <strain evidence="1">MT106</strain>
    </source>
</reference>
<organism evidence="1 2">
    <name type="scientific">Ambispora gerdemannii</name>
    <dbReference type="NCBI Taxonomy" id="144530"/>
    <lineage>
        <taxon>Eukaryota</taxon>
        <taxon>Fungi</taxon>
        <taxon>Fungi incertae sedis</taxon>
        <taxon>Mucoromycota</taxon>
        <taxon>Glomeromycotina</taxon>
        <taxon>Glomeromycetes</taxon>
        <taxon>Archaeosporales</taxon>
        <taxon>Ambisporaceae</taxon>
        <taxon>Ambispora</taxon>
    </lineage>
</organism>
<protein>
    <submittedName>
        <fullName evidence="1">8337_t:CDS:1</fullName>
    </submittedName>
</protein>
<comment type="caution">
    <text evidence="1">The sequence shown here is derived from an EMBL/GenBank/DDBJ whole genome shotgun (WGS) entry which is preliminary data.</text>
</comment>
<gene>
    <name evidence="1" type="ORF">AGERDE_LOCUS6276</name>
</gene>
<keyword evidence="2" id="KW-1185">Reference proteome</keyword>
<dbReference type="EMBL" id="CAJVPL010000952">
    <property type="protein sequence ID" value="CAG8542891.1"/>
    <property type="molecule type" value="Genomic_DNA"/>
</dbReference>